<dbReference type="EMBL" id="RBZO01000003">
    <property type="protein sequence ID" value="RKQ17864.1"/>
    <property type="molecule type" value="Genomic_DNA"/>
</dbReference>
<proteinExistence type="predicted"/>
<gene>
    <name evidence="1" type="ORF">D8M05_02980</name>
</gene>
<evidence type="ECO:0000313" key="2">
    <source>
        <dbReference type="Proteomes" id="UP000281813"/>
    </source>
</evidence>
<protein>
    <recommendedName>
        <fullName evidence="3">DUF3679 domain-containing protein</fullName>
    </recommendedName>
</protein>
<dbReference type="AlphaFoldDB" id="A0A494Z5U9"/>
<dbReference type="RefSeq" id="WP_121128491.1">
    <property type="nucleotide sequence ID" value="NZ_JBHUFK010000023.1"/>
</dbReference>
<evidence type="ECO:0000313" key="1">
    <source>
        <dbReference type="EMBL" id="RKQ17864.1"/>
    </source>
</evidence>
<reference evidence="1 2" key="1">
    <citation type="journal article" date="2015" name="Antonie Van Leeuwenhoek">
        <title>Oceanobacillus bengalensis sp. nov., a bacterium isolated from seawater of the Bay of Bengal.</title>
        <authorList>
            <person name="Yongchang O."/>
            <person name="Xiang W."/>
            <person name="Wang G."/>
        </authorList>
    </citation>
    <scope>NUCLEOTIDE SEQUENCE [LARGE SCALE GENOMIC DNA]</scope>
    <source>
        <strain evidence="1 2">MCCC 1K00260</strain>
    </source>
</reference>
<sequence>MVRSIIVLLLFVVFFLSGTLYGMSQDNRTETAADHKSEETIFVPEKTTDIEREEETIVSKSIDEDVMDTDHNEHLTQKTASFLETSVQGFYEVVVQILYQISNLFF</sequence>
<dbReference type="Proteomes" id="UP000281813">
    <property type="component" value="Unassembled WGS sequence"/>
</dbReference>
<keyword evidence="2" id="KW-1185">Reference proteome</keyword>
<dbReference type="OrthoDB" id="2721399at2"/>
<evidence type="ECO:0008006" key="3">
    <source>
        <dbReference type="Google" id="ProtNLM"/>
    </source>
</evidence>
<name>A0A494Z5U9_9BACI</name>
<comment type="caution">
    <text evidence="1">The sequence shown here is derived from an EMBL/GenBank/DDBJ whole genome shotgun (WGS) entry which is preliminary data.</text>
</comment>
<organism evidence="1 2">
    <name type="scientific">Oceanobacillus bengalensis</name>
    <dbReference type="NCBI Taxonomy" id="1435466"/>
    <lineage>
        <taxon>Bacteria</taxon>
        <taxon>Bacillati</taxon>
        <taxon>Bacillota</taxon>
        <taxon>Bacilli</taxon>
        <taxon>Bacillales</taxon>
        <taxon>Bacillaceae</taxon>
        <taxon>Oceanobacillus</taxon>
    </lineage>
</organism>
<accession>A0A494Z5U9</accession>